<feature type="compositionally biased region" description="Low complexity" evidence="1">
    <location>
        <begin position="72"/>
        <end position="91"/>
    </location>
</feature>
<name>A0A1H1DHY3_9MICC</name>
<sequence>MAAMQPSVTAILAGSLGSAFAVAVVSILVAAKRQKAATDKDLYNGPFKRSDGDGAGTMAPLFLVTGQESVHPDGTSDGSPPDSDSSAAEAGSDGGGGGGE</sequence>
<dbReference type="EMBL" id="FNKH01000002">
    <property type="protein sequence ID" value="SDQ76151.1"/>
    <property type="molecule type" value="Genomic_DNA"/>
</dbReference>
<reference evidence="2 3" key="1">
    <citation type="submission" date="2016-10" db="EMBL/GenBank/DDBJ databases">
        <authorList>
            <person name="de Groot N.N."/>
        </authorList>
    </citation>
    <scope>NUCLEOTIDE SEQUENCE [LARGE SCALE GENOMIC DNA]</scope>
    <source>
        <strain evidence="2 3">DSM 20117</strain>
    </source>
</reference>
<evidence type="ECO:0000256" key="1">
    <source>
        <dbReference type="SAM" id="MobiDB-lite"/>
    </source>
</evidence>
<dbReference type="RefSeq" id="WP_139186781.1">
    <property type="nucleotide sequence ID" value="NZ_CP018863.1"/>
</dbReference>
<dbReference type="Proteomes" id="UP000181917">
    <property type="component" value="Unassembled WGS sequence"/>
</dbReference>
<evidence type="ECO:0000313" key="2">
    <source>
        <dbReference type="EMBL" id="SDQ76151.1"/>
    </source>
</evidence>
<proteinExistence type="predicted"/>
<dbReference type="STRING" id="37928.SAMN04489742_2458"/>
<accession>A0A1H1DHY3</accession>
<protein>
    <submittedName>
        <fullName evidence="2">Uncharacterized protein</fullName>
    </submittedName>
</protein>
<evidence type="ECO:0000313" key="3">
    <source>
        <dbReference type="Proteomes" id="UP000181917"/>
    </source>
</evidence>
<dbReference type="AlphaFoldDB" id="A0A1H1DHY3"/>
<gene>
    <name evidence="2" type="ORF">SAMN04489742_2458</name>
</gene>
<feature type="compositionally biased region" description="Basic and acidic residues" evidence="1">
    <location>
        <begin position="39"/>
        <end position="52"/>
    </location>
</feature>
<keyword evidence="3" id="KW-1185">Reference proteome</keyword>
<organism evidence="2 3">
    <name type="scientific">Crystallibacter crystallopoietes</name>
    <dbReference type="NCBI Taxonomy" id="37928"/>
    <lineage>
        <taxon>Bacteria</taxon>
        <taxon>Bacillati</taxon>
        <taxon>Actinomycetota</taxon>
        <taxon>Actinomycetes</taxon>
        <taxon>Micrococcales</taxon>
        <taxon>Micrococcaceae</taxon>
        <taxon>Crystallibacter</taxon>
    </lineage>
</organism>
<feature type="region of interest" description="Disordered" evidence="1">
    <location>
        <begin position="39"/>
        <end position="100"/>
    </location>
</feature>